<keyword evidence="9" id="KW-1185">Reference proteome</keyword>
<keyword evidence="2 4" id="KW-0274">FAD</keyword>
<evidence type="ECO:0000256" key="4">
    <source>
        <dbReference type="PIRSR" id="PIRSR602081-1"/>
    </source>
</evidence>
<dbReference type="InterPro" id="IPR018394">
    <property type="entry name" value="DNA_photolyase_1_CS_C"/>
</dbReference>
<evidence type="ECO:0000256" key="2">
    <source>
        <dbReference type="ARBA" id="ARBA00022827"/>
    </source>
</evidence>
<dbReference type="GO" id="GO:0006950">
    <property type="term" value="P:response to stress"/>
    <property type="evidence" value="ECO:0007669"/>
    <property type="project" value="UniProtKB-ARBA"/>
</dbReference>
<evidence type="ECO:0000256" key="5">
    <source>
        <dbReference type="PIRSR" id="PIRSR602081-2"/>
    </source>
</evidence>
<comment type="cofactor">
    <cofactor evidence="4">
        <name>FAD</name>
        <dbReference type="ChEBI" id="CHEBI:57692"/>
    </cofactor>
    <text evidence="4">Binds 1 FAD per subunit.</text>
</comment>
<dbReference type="InterPro" id="IPR002081">
    <property type="entry name" value="Cryptochrome/DNA_photolyase_1"/>
</dbReference>
<keyword evidence="1 4" id="KW-0285">Flavoprotein</keyword>
<dbReference type="PROSITE" id="PS51645">
    <property type="entry name" value="PHR_CRY_ALPHA_BETA"/>
    <property type="match status" value="1"/>
</dbReference>
<dbReference type="EMBL" id="SPQZ01000004">
    <property type="protein sequence ID" value="TFV96682.1"/>
    <property type="molecule type" value="Genomic_DNA"/>
</dbReference>
<proteinExistence type="inferred from homology"/>
<dbReference type="InterPro" id="IPR014729">
    <property type="entry name" value="Rossmann-like_a/b/a_fold"/>
</dbReference>
<evidence type="ECO:0000259" key="7">
    <source>
        <dbReference type="PROSITE" id="PS51645"/>
    </source>
</evidence>
<evidence type="ECO:0000313" key="9">
    <source>
        <dbReference type="Proteomes" id="UP000298127"/>
    </source>
</evidence>
<organism evidence="8 9">
    <name type="scientific">Orlajensenia leifsoniae</name>
    <dbReference type="NCBI Taxonomy" id="2561933"/>
    <lineage>
        <taxon>Bacteria</taxon>
        <taxon>Bacillati</taxon>
        <taxon>Actinomycetota</taxon>
        <taxon>Actinomycetes</taxon>
        <taxon>Micrococcales</taxon>
        <taxon>Microbacteriaceae</taxon>
        <taxon>Orlajensenia</taxon>
    </lineage>
</organism>
<dbReference type="AlphaFoldDB" id="A0A4Y9QYG0"/>
<dbReference type="Gene3D" id="1.10.579.10">
    <property type="entry name" value="DNA Cyclobutane Dipyrimidine Photolyase, subunit A, domain 3"/>
    <property type="match status" value="1"/>
</dbReference>
<evidence type="ECO:0000313" key="8">
    <source>
        <dbReference type="EMBL" id="TFV96682.1"/>
    </source>
</evidence>
<feature type="site" description="Electron transfer via tryptophanyl radical" evidence="5">
    <location>
        <position position="327"/>
    </location>
</feature>
<dbReference type="InterPro" id="IPR006050">
    <property type="entry name" value="DNA_photolyase_N"/>
</dbReference>
<dbReference type="PROSITE" id="PS00691">
    <property type="entry name" value="DNA_PHOTOLYASES_1_2"/>
    <property type="match status" value="1"/>
</dbReference>
<gene>
    <name evidence="8" type="ORF">E4M00_11380</name>
</gene>
<feature type="binding site" evidence="4">
    <location>
        <begin position="394"/>
        <end position="396"/>
    </location>
    <ligand>
        <name>FAD</name>
        <dbReference type="ChEBI" id="CHEBI:57692"/>
    </ligand>
</feature>
<dbReference type="PROSITE" id="PS00394">
    <property type="entry name" value="DNA_PHOTOLYASES_1_1"/>
    <property type="match status" value="1"/>
</dbReference>
<evidence type="ECO:0000256" key="3">
    <source>
        <dbReference type="ARBA" id="ARBA00022991"/>
    </source>
</evidence>
<reference evidence="8 9" key="1">
    <citation type="journal article" date="2018" name="J. Microbiol.">
        <title>Leifsonia flava sp. nov., a novel actinobacterium isolated from the rhizosphere of Aquilegia viridiflora.</title>
        <authorList>
            <person name="Cai Y."/>
            <person name="Tao W.Z."/>
            <person name="Ma Y.J."/>
            <person name="Cheng J."/>
            <person name="Zhang M.Y."/>
            <person name="Zhang Y.X."/>
        </authorList>
    </citation>
    <scope>NUCLEOTIDE SEQUENCE [LARGE SCALE GENOMIC DNA]</scope>
    <source>
        <strain evidence="8 9">SYP-B2174</strain>
    </source>
</reference>
<dbReference type="Gene3D" id="3.40.50.620">
    <property type="entry name" value="HUPs"/>
    <property type="match status" value="1"/>
</dbReference>
<dbReference type="GO" id="GO:0003904">
    <property type="term" value="F:deoxyribodipyrimidine photo-lyase activity"/>
    <property type="evidence" value="ECO:0007669"/>
    <property type="project" value="TreeGrafter"/>
</dbReference>
<name>A0A4Y9QYG0_9MICO</name>
<comment type="caution">
    <text evidence="8">The sequence shown here is derived from an EMBL/GenBank/DDBJ whole genome shotgun (WGS) entry which is preliminary data.</text>
</comment>
<dbReference type="InterPro" id="IPR036155">
    <property type="entry name" value="Crypto/Photolyase_N_sf"/>
</dbReference>
<dbReference type="GO" id="GO:0009416">
    <property type="term" value="P:response to light stimulus"/>
    <property type="evidence" value="ECO:0007669"/>
    <property type="project" value="TreeGrafter"/>
</dbReference>
<feature type="binding site" evidence="4">
    <location>
        <position position="293"/>
    </location>
    <ligand>
        <name>FAD</name>
        <dbReference type="ChEBI" id="CHEBI:57692"/>
    </ligand>
</feature>
<feature type="site" description="Electron transfer via tryptophanyl radical" evidence="5">
    <location>
        <position position="404"/>
    </location>
</feature>
<feature type="domain" description="Photolyase/cryptochrome alpha/beta" evidence="7">
    <location>
        <begin position="19"/>
        <end position="148"/>
    </location>
</feature>
<keyword evidence="8" id="KW-0456">Lyase</keyword>
<dbReference type="GO" id="GO:0006139">
    <property type="term" value="P:nucleobase-containing compound metabolic process"/>
    <property type="evidence" value="ECO:0007669"/>
    <property type="project" value="UniProtKB-ARBA"/>
</dbReference>
<dbReference type="Proteomes" id="UP000298127">
    <property type="component" value="Unassembled WGS sequence"/>
</dbReference>
<dbReference type="Gene3D" id="1.25.40.80">
    <property type="match status" value="1"/>
</dbReference>
<dbReference type="InterPro" id="IPR036134">
    <property type="entry name" value="Crypto/Photolyase_FAD-like_sf"/>
</dbReference>
<evidence type="ECO:0000256" key="1">
    <source>
        <dbReference type="ARBA" id="ARBA00022630"/>
    </source>
</evidence>
<dbReference type="GO" id="GO:0071949">
    <property type="term" value="F:FAD binding"/>
    <property type="evidence" value="ECO:0007669"/>
    <property type="project" value="TreeGrafter"/>
</dbReference>
<protein>
    <submittedName>
        <fullName evidence="8">Deoxyribodipyrimidine photo-lyase</fullName>
    </submittedName>
</protein>
<dbReference type="InterPro" id="IPR005101">
    <property type="entry name" value="Cryptochr/Photolyase_FAD-bd"/>
</dbReference>
<feature type="binding site" evidence="4">
    <location>
        <position position="242"/>
    </location>
    <ligand>
        <name>FAD</name>
        <dbReference type="ChEBI" id="CHEBI:57692"/>
    </ligand>
</feature>
<feature type="binding site" evidence="4">
    <location>
        <begin position="254"/>
        <end position="258"/>
    </location>
    <ligand>
        <name>FAD</name>
        <dbReference type="ChEBI" id="CHEBI:57692"/>
    </ligand>
</feature>
<dbReference type="SUPFAM" id="SSF52425">
    <property type="entry name" value="Cryptochrome/photolyase, N-terminal domain"/>
    <property type="match status" value="1"/>
</dbReference>
<keyword evidence="3 6" id="KW-0157">Chromophore</keyword>
<dbReference type="PANTHER" id="PTHR11455:SF9">
    <property type="entry name" value="CRYPTOCHROME CIRCADIAN CLOCK 5 ISOFORM X1"/>
    <property type="match status" value="1"/>
</dbReference>
<comment type="similarity">
    <text evidence="6">Belongs to the DNA photolyase family.</text>
</comment>
<dbReference type="Pfam" id="PF00875">
    <property type="entry name" value="DNA_photolyase"/>
    <property type="match status" value="1"/>
</dbReference>
<sequence length="475" mass="52080">MWRCRPEERTSPVQHPPEAPAIVWLRDDLRIADNPALNAAVERGGAVLVLFVLDEVSDGIRGLGGASRWWLHQSLESLGTSLAELGVPLVLRRGAAAEVVPAVVAETGAGAVFWNRRYGGAARAIDTELKTTLRADGLDVASFAASLLFEPWTITTGAGNPYSVFTPFWKACRDAPPPRGPLPAPTAIEGYAGAAASDAVDDWTLEPTHPDWAGGLREAWTPGEAAASAALDDFLATKLAAYAGERDFPAEEATSRLSPHLRFGEISPYTVWERATRARAGLGGAGAEGTTRFLTELGWREFTHHVLFHAPELATVNWRREFDAFPWPPLDESALVAWQKGRTGLPIVDAGMRELWTTGTMHNRIRMVVASFLTKNLLIDWRLGEQWFWDTLVDADEASNPFNWQWVAGSGADAAPYFRVFNPELQAKKFDGHGQYVKHWVPEVGTDAYPEPIVDLGETRRAALAAYDVVKNQPR</sequence>
<feature type="site" description="Electron transfer via tryptophanyl radical" evidence="5">
    <location>
        <position position="381"/>
    </location>
</feature>
<dbReference type="Pfam" id="PF03441">
    <property type="entry name" value="FAD_binding_7"/>
    <property type="match status" value="1"/>
</dbReference>
<evidence type="ECO:0000256" key="6">
    <source>
        <dbReference type="RuleBase" id="RU004182"/>
    </source>
</evidence>
<dbReference type="SUPFAM" id="SSF48173">
    <property type="entry name" value="Cryptochrome/photolyase FAD-binding domain"/>
    <property type="match status" value="1"/>
</dbReference>
<accession>A0A4Y9QYG0</accession>
<dbReference type="GO" id="GO:0003677">
    <property type="term" value="F:DNA binding"/>
    <property type="evidence" value="ECO:0007669"/>
    <property type="project" value="TreeGrafter"/>
</dbReference>
<dbReference type="PANTHER" id="PTHR11455">
    <property type="entry name" value="CRYPTOCHROME"/>
    <property type="match status" value="1"/>
</dbReference>
<dbReference type="PRINTS" id="PR00147">
    <property type="entry name" value="DNAPHOTLYASE"/>
</dbReference>